<dbReference type="Pfam" id="PF17743">
    <property type="entry name" value="DUF5580"/>
    <property type="match status" value="1"/>
</dbReference>
<dbReference type="InterPro" id="IPR048316">
    <property type="entry name" value="DUF5580_N"/>
</dbReference>
<sequence>MKDFTVSDVQCLTAPTGDQTLSFIHSFKKPQSVCQQNTCQRPLFLYNEDDALVCTIGNDLKLYTFSVKDLDNLQEDLNTLDPTGSGFLRQSQISLVLLRHPLPLTLPTIKVLFKKFAKPNDPELV</sequence>
<dbReference type="Proteomes" id="UP001066276">
    <property type="component" value="Chromosome 4_1"/>
</dbReference>
<comment type="caution">
    <text evidence="2">The sequence shown here is derived from an EMBL/GenBank/DDBJ whole genome shotgun (WGS) entry which is preliminary data.</text>
</comment>
<dbReference type="PANTHER" id="PTHR34830:SF1">
    <property type="entry name" value="GENE 12695-RELATED"/>
    <property type="match status" value="1"/>
</dbReference>
<organism evidence="2 3">
    <name type="scientific">Pleurodeles waltl</name>
    <name type="common">Iberian ribbed newt</name>
    <dbReference type="NCBI Taxonomy" id="8319"/>
    <lineage>
        <taxon>Eukaryota</taxon>
        <taxon>Metazoa</taxon>
        <taxon>Chordata</taxon>
        <taxon>Craniata</taxon>
        <taxon>Vertebrata</taxon>
        <taxon>Euteleostomi</taxon>
        <taxon>Amphibia</taxon>
        <taxon>Batrachia</taxon>
        <taxon>Caudata</taxon>
        <taxon>Salamandroidea</taxon>
        <taxon>Salamandridae</taxon>
        <taxon>Pleurodelinae</taxon>
        <taxon>Pleurodeles</taxon>
    </lineage>
</organism>
<gene>
    <name evidence="2" type="ORF">NDU88_002366</name>
</gene>
<dbReference type="InterPro" id="IPR040774">
    <property type="entry name" value="DUF5580"/>
</dbReference>
<proteinExistence type="predicted"/>
<keyword evidence="3" id="KW-1185">Reference proteome</keyword>
<accession>A0AAV7T2C8</accession>
<reference evidence="2" key="1">
    <citation type="journal article" date="2022" name="bioRxiv">
        <title>Sequencing and chromosome-scale assembly of the giantPleurodeles waltlgenome.</title>
        <authorList>
            <person name="Brown T."/>
            <person name="Elewa A."/>
            <person name="Iarovenko S."/>
            <person name="Subramanian E."/>
            <person name="Araus A.J."/>
            <person name="Petzold A."/>
            <person name="Susuki M."/>
            <person name="Suzuki K.-i.T."/>
            <person name="Hayashi T."/>
            <person name="Toyoda A."/>
            <person name="Oliveira C."/>
            <person name="Osipova E."/>
            <person name="Leigh N.D."/>
            <person name="Simon A."/>
            <person name="Yun M.H."/>
        </authorList>
    </citation>
    <scope>NUCLEOTIDE SEQUENCE</scope>
    <source>
        <strain evidence="2">20211129_DDA</strain>
        <tissue evidence="2">Liver</tissue>
    </source>
</reference>
<name>A0AAV7T2C8_PLEWA</name>
<dbReference type="AlphaFoldDB" id="A0AAV7T2C8"/>
<dbReference type="PANTHER" id="PTHR34830">
    <property type="entry name" value="SIMILAR TO HYPOTHETICAL PROTEIN MGC34837"/>
    <property type="match status" value="1"/>
</dbReference>
<evidence type="ECO:0000259" key="1">
    <source>
        <dbReference type="Pfam" id="PF17743"/>
    </source>
</evidence>
<evidence type="ECO:0000313" key="2">
    <source>
        <dbReference type="EMBL" id="KAJ1170491.1"/>
    </source>
</evidence>
<dbReference type="EMBL" id="JANPWB010000007">
    <property type="protein sequence ID" value="KAJ1170491.1"/>
    <property type="molecule type" value="Genomic_DNA"/>
</dbReference>
<protein>
    <recommendedName>
        <fullName evidence="1">DUF5580 domain-containing protein</fullName>
    </recommendedName>
</protein>
<feature type="domain" description="DUF5580" evidence="1">
    <location>
        <begin position="49"/>
        <end position="125"/>
    </location>
</feature>
<evidence type="ECO:0000313" key="3">
    <source>
        <dbReference type="Proteomes" id="UP001066276"/>
    </source>
</evidence>